<keyword evidence="5" id="KW-0547">Nucleotide-binding</keyword>
<dbReference type="PROSITE" id="PS50929">
    <property type="entry name" value="ABC_TM1F"/>
    <property type="match status" value="1"/>
</dbReference>
<dbReference type="HOGENOM" id="CLU_000604_84_7_12"/>
<dbReference type="RefSeq" id="WP_013256025.1">
    <property type="nucleotide sequence ID" value="NC_014364.1"/>
</dbReference>
<evidence type="ECO:0000256" key="9">
    <source>
        <dbReference type="SAM" id="Phobius"/>
    </source>
</evidence>
<dbReference type="InterPro" id="IPR011527">
    <property type="entry name" value="ABC1_TM_dom"/>
</dbReference>
<feature type="transmembrane region" description="Helical" evidence="9">
    <location>
        <begin position="196"/>
        <end position="214"/>
    </location>
</feature>
<dbReference type="Gene3D" id="1.20.1560.10">
    <property type="entry name" value="ABC transporter type 1, transmembrane domain"/>
    <property type="match status" value="1"/>
</dbReference>
<dbReference type="STRING" id="573413.Spirs_3478"/>
<feature type="transmembrane region" description="Helical" evidence="9">
    <location>
        <begin position="53"/>
        <end position="71"/>
    </location>
</feature>
<evidence type="ECO:0000256" key="7">
    <source>
        <dbReference type="ARBA" id="ARBA00022989"/>
    </source>
</evidence>
<accession>E1R2K6</accession>
<dbReference type="InterPro" id="IPR003593">
    <property type="entry name" value="AAA+_ATPase"/>
</dbReference>
<evidence type="ECO:0000256" key="5">
    <source>
        <dbReference type="ARBA" id="ARBA00022741"/>
    </source>
</evidence>
<evidence type="ECO:0000313" key="13">
    <source>
        <dbReference type="Proteomes" id="UP000002318"/>
    </source>
</evidence>
<feature type="transmembrane region" description="Helical" evidence="9">
    <location>
        <begin position="291"/>
        <end position="316"/>
    </location>
</feature>
<evidence type="ECO:0000256" key="4">
    <source>
        <dbReference type="ARBA" id="ARBA00022692"/>
    </source>
</evidence>
<dbReference type="InterPro" id="IPR036640">
    <property type="entry name" value="ABC1_TM_sf"/>
</dbReference>
<sequence>MSKPKTTAPGVTALPGRGVGHGSAGMFKTEKAEVKNSRKTIRRFWDYMKAYKIRLLFVVFLVLVASLQQMLTPWLISIAIDRYILPGDLSGLLRIVLIMGGLIAIVAAAGWLQQYMMIRISQDTLGTLRRQLFSHLQRLDLKYYDSHTHGELMSRFTNDIENISNAMSQVVTQFLSSVIAILGVLVMMFILNPPLAFVTLATVPLIFVVTKVIGKRTRESFKQQQRLLGTINGHIEESITGTTIIRLFRREAAEEKTLDSMNRELKHASTKAQVLAGLMGPLMNLTNNIRYAVVAAAGGVFGIMGIASVGTIAAFLNYTRQFGRPISQIAQLYNSILSALAGAERVFEVLDQRPEIFSPDNGAAPSALRGEVTFRHVNFCYVQGKPILKDINLHAAPGSNIALVGPTGAGKTTIINLLTRFYDIGSGEILIDGKAIGEYDLTALRRNLGLVLQDTFLFRGTVMDNIRYGNMEADDDAVYAAARSSRAHHFIRHLPEAYQTMLSEEGGNLSQGQRQLISIARALLANPSILILDEATSSVDSRTEFLIQEGMSELMKGRTSFVIAHRLSTIRGADMILVLKEGTIVERGNHQELLKQNGFYAGLHATHFETELR</sequence>
<feature type="domain" description="ABC transmembrane type-1" evidence="11">
    <location>
        <begin position="56"/>
        <end position="338"/>
    </location>
</feature>
<dbReference type="PANTHER" id="PTHR43394">
    <property type="entry name" value="ATP-DEPENDENT PERMEASE MDL1, MITOCHONDRIAL"/>
    <property type="match status" value="1"/>
</dbReference>
<keyword evidence="6" id="KW-0067">ATP-binding</keyword>
<dbReference type="PANTHER" id="PTHR43394:SF1">
    <property type="entry name" value="ATP-BINDING CASSETTE SUB-FAMILY B MEMBER 10, MITOCHONDRIAL"/>
    <property type="match status" value="1"/>
</dbReference>
<reference evidence="12 13" key="1">
    <citation type="journal article" date="2010" name="Stand. Genomic Sci.">
        <title>Complete genome sequence of Spirochaeta smaragdinae type strain (SEBR 4228).</title>
        <authorList>
            <person name="Mavromatis K."/>
            <person name="Yasawong M."/>
            <person name="Chertkov O."/>
            <person name="Lapidus A."/>
            <person name="Lucas S."/>
            <person name="Nolan M."/>
            <person name="Del Rio T.G."/>
            <person name="Tice H."/>
            <person name="Cheng J.F."/>
            <person name="Pitluck S."/>
            <person name="Liolios K."/>
            <person name="Ivanova N."/>
            <person name="Tapia R."/>
            <person name="Han C."/>
            <person name="Bruce D."/>
            <person name="Goodwin L."/>
            <person name="Pati A."/>
            <person name="Chen A."/>
            <person name="Palaniappan K."/>
            <person name="Land M."/>
            <person name="Hauser L."/>
            <person name="Chang Y.J."/>
            <person name="Jeffries C.D."/>
            <person name="Detter J.C."/>
            <person name="Rohde M."/>
            <person name="Brambilla E."/>
            <person name="Spring S."/>
            <person name="Goker M."/>
            <person name="Sikorski J."/>
            <person name="Woyke T."/>
            <person name="Bristow J."/>
            <person name="Eisen J.A."/>
            <person name="Markowitz V."/>
            <person name="Hugenholtz P."/>
            <person name="Klenk H.P."/>
            <person name="Kyrpides N.C."/>
        </authorList>
    </citation>
    <scope>NUCLEOTIDE SEQUENCE [LARGE SCALE GENOMIC DNA]</scope>
    <source>
        <strain evidence="13">DSM 11293 / JCM 15392 / SEBR 4228</strain>
    </source>
</reference>
<dbReference type="InterPro" id="IPR017871">
    <property type="entry name" value="ABC_transporter-like_CS"/>
</dbReference>
<dbReference type="PROSITE" id="PS50893">
    <property type="entry name" value="ABC_TRANSPORTER_2"/>
    <property type="match status" value="1"/>
</dbReference>
<dbReference type="GO" id="GO:0016887">
    <property type="term" value="F:ATP hydrolysis activity"/>
    <property type="evidence" value="ECO:0007669"/>
    <property type="project" value="InterPro"/>
</dbReference>
<dbReference type="PROSITE" id="PS00211">
    <property type="entry name" value="ABC_TRANSPORTER_1"/>
    <property type="match status" value="1"/>
</dbReference>
<keyword evidence="7 9" id="KW-1133">Transmembrane helix</keyword>
<evidence type="ECO:0000256" key="3">
    <source>
        <dbReference type="ARBA" id="ARBA00022475"/>
    </source>
</evidence>
<dbReference type="Pfam" id="PF00664">
    <property type="entry name" value="ABC_membrane"/>
    <property type="match status" value="1"/>
</dbReference>
<dbReference type="CDD" id="cd03254">
    <property type="entry name" value="ABCC_Glucan_exporter_like"/>
    <property type="match status" value="1"/>
</dbReference>
<evidence type="ECO:0000259" key="10">
    <source>
        <dbReference type="PROSITE" id="PS50893"/>
    </source>
</evidence>
<dbReference type="GO" id="GO:0005886">
    <property type="term" value="C:plasma membrane"/>
    <property type="evidence" value="ECO:0007669"/>
    <property type="project" value="UniProtKB-SubCell"/>
</dbReference>
<evidence type="ECO:0000256" key="8">
    <source>
        <dbReference type="ARBA" id="ARBA00023136"/>
    </source>
</evidence>
<dbReference type="InterPro" id="IPR039421">
    <property type="entry name" value="Type_1_exporter"/>
</dbReference>
<keyword evidence="4 9" id="KW-0812">Transmembrane</keyword>
<dbReference type="SMART" id="SM00382">
    <property type="entry name" value="AAA"/>
    <property type="match status" value="1"/>
</dbReference>
<evidence type="ECO:0000256" key="2">
    <source>
        <dbReference type="ARBA" id="ARBA00022448"/>
    </source>
</evidence>
<dbReference type="GO" id="GO:0015421">
    <property type="term" value="F:ABC-type oligopeptide transporter activity"/>
    <property type="evidence" value="ECO:0007669"/>
    <property type="project" value="TreeGrafter"/>
</dbReference>
<dbReference type="EMBL" id="CP002116">
    <property type="protein sequence ID" value="ADK82566.1"/>
    <property type="molecule type" value="Genomic_DNA"/>
</dbReference>
<dbReference type="Pfam" id="PF00005">
    <property type="entry name" value="ABC_tran"/>
    <property type="match status" value="1"/>
</dbReference>
<proteinExistence type="predicted"/>
<comment type="subcellular location">
    <subcellularLocation>
        <location evidence="1">Cell membrane</location>
        <topology evidence="1">Multi-pass membrane protein</topology>
    </subcellularLocation>
</comment>
<dbReference type="FunFam" id="1.20.1560.10:FF:000011">
    <property type="entry name" value="Multidrug ABC transporter ATP-binding protein"/>
    <property type="match status" value="1"/>
</dbReference>
<dbReference type="Gene3D" id="3.40.50.300">
    <property type="entry name" value="P-loop containing nucleotide triphosphate hydrolases"/>
    <property type="match status" value="1"/>
</dbReference>
<dbReference type="KEGG" id="ssm:Spirs_3478"/>
<gene>
    <name evidence="12" type="ordered locus">Spirs_3478</name>
</gene>
<dbReference type="SUPFAM" id="SSF52540">
    <property type="entry name" value="P-loop containing nucleoside triphosphate hydrolases"/>
    <property type="match status" value="1"/>
</dbReference>
<dbReference type="eggNOG" id="COG1132">
    <property type="taxonomic scope" value="Bacteria"/>
</dbReference>
<keyword evidence="8 9" id="KW-0472">Membrane</keyword>
<dbReference type="CDD" id="cd18547">
    <property type="entry name" value="ABC_6TM_Tm288_like"/>
    <property type="match status" value="1"/>
</dbReference>
<evidence type="ECO:0000256" key="1">
    <source>
        <dbReference type="ARBA" id="ARBA00004651"/>
    </source>
</evidence>
<dbReference type="OrthoDB" id="341671at2"/>
<keyword evidence="13" id="KW-1185">Reference proteome</keyword>
<feature type="transmembrane region" description="Helical" evidence="9">
    <location>
        <begin position="170"/>
        <end position="190"/>
    </location>
</feature>
<organism evidence="12 13">
    <name type="scientific">Sediminispirochaeta smaragdinae (strain DSM 11293 / JCM 15392 / SEBR 4228)</name>
    <name type="common">Spirochaeta smaragdinae</name>
    <dbReference type="NCBI Taxonomy" id="573413"/>
    <lineage>
        <taxon>Bacteria</taxon>
        <taxon>Pseudomonadati</taxon>
        <taxon>Spirochaetota</taxon>
        <taxon>Spirochaetia</taxon>
        <taxon>Spirochaetales</taxon>
        <taxon>Spirochaetaceae</taxon>
        <taxon>Sediminispirochaeta</taxon>
    </lineage>
</organism>
<evidence type="ECO:0000313" key="12">
    <source>
        <dbReference type="EMBL" id="ADK82566.1"/>
    </source>
</evidence>
<keyword evidence="2" id="KW-0813">Transport</keyword>
<dbReference type="InterPro" id="IPR027417">
    <property type="entry name" value="P-loop_NTPase"/>
</dbReference>
<evidence type="ECO:0000259" key="11">
    <source>
        <dbReference type="PROSITE" id="PS50929"/>
    </source>
</evidence>
<dbReference type="FunFam" id="3.40.50.300:FF:000287">
    <property type="entry name" value="Multidrug ABC transporter ATP-binding protein"/>
    <property type="match status" value="1"/>
</dbReference>
<protein>
    <submittedName>
        <fullName evidence="12">ABC transporter transmembrane region</fullName>
    </submittedName>
</protein>
<dbReference type="InterPro" id="IPR003439">
    <property type="entry name" value="ABC_transporter-like_ATP-bd"/>
</dbReference>
<evidence type="ECO:0000256" key="6">
    <source>
        <dbReference type="ARBA" id="ARBA00022840"/>
    </source>
</evidence>
<feature type="domain" description="ABC transporter" evidence="10">
    <location>
        <begin position="372"/>
        <end position="606"/>
    </location>
</feature>
<keyword evidence="3" id="KW-1003">Cell membrane</keyword>
<dbReference type="AlphaFoldDB" id="E1R2K6"/>
<dbReference type="SUPFAM" id="SSF90123">
    <property type="entry name" value="ABC transporter transmembrane region"/>
    <property type="match status" value="1"/>
</dbReference>
<dbReference type="Proteomes" id="UP000002318">
    <property type="component" value="Chromosome"/>
</dbReference>
<feature type="transmembrane region" description="Helical" evidence="9">
    <location>
        <begin position="91"/>
        <end position="112"/>
    </location>
</feature>
<name>E1R2K6_SEDSS</name>
<dbReference type="GO" id="GO:0005524">
    <property type="term" value="F:ATP binding"/>
    <property type="evidence" value="ECO:0007669"/>
    <property type="project" value="UniProtKB-KW"/>
</dbReference>